<keyword evidence="3" id="KW-1185">Reference proteome</keyword>
<dbReference type="RefSeq" id="WP_311384194.1">
    <property type="nucleotide sequence ID" value="NZ_JAVRHU010000001.1"/>
</dbReference>
<evidence type="ECO:0000313" key="3">
    <source>
        <dbReference type="Proteomes" id="UP001250662"/>
    </source>
</evidence>
<name>A0ABU3BEG4_9FLAO</name>
<dbReference type="Proteomes" id="UP001250662">
    <property type="component" value="Unassembled WGS sequence"/>
</dbReference>
<reference evidence="2 3" key="1">
    <citation type="submission" date="2023-09" db="EMBL/GenBank/DDBJ databases">
        <authorList>
            <person name="Rey-Velasco X."/>
        </authorList>
    </citation>
    <scope>NUCLEOTIDE SEQUENCE [LARGE SCALE GENOMIC DNA]</scope>
    <source>
        <strain evidence="2 3">P007</strain>
    </source>
</reference>
<dbReference type="PROSITE" id="PS51257">
    <property type="entry name" value="PROKAR_LIPOPROTEIN"/>
    <property type="match status" value="1"/>
</dbReference>
<comment type="caution">
    <text evidence="2">The sequence shown here is derived from an EMBL/GenBank/DDBJ whole genome shotgun (WGS) entry which is preliminary data.</text>
</comment>
<evidence type="ECO:0008006" key="4">
    <source>
        <dbReference type="Google" id="ProtNLM"/>
    </source>
</evidence>
<accession>A0ABU3BEG4</accession>
<keyword evidence="1" id="KW-0732">Signal</keyword>
<organism evidence="2 3">
    <name type="scientific">Croceitalea vernalis</name>
    <dbReference type="NCBI Taxonomy" id="3075599"/>
    <lineage>
        <taxon>Bacteria</taxon>
        <taxon>Pseudomonadati</taxon>
        <taxon>Bacteroidota</taxon>
        <taxon>Flavobacteriia</taxon>
        <taxon>Flavobacteriales</taxon>
        <taxon>Flavobacteriaceae</taxon>
        <taxon>Croceitalea</taxon>
    </lineage>
</organism>
<protein>
    <recommendedName>
        <fullName evidence="4">Lipoprotein</fullName>
    </recommendedName>
</protein>
<proteinExistence type="predicted"/>
<sequence>MKVFTYSILALVFSLSACSSQKKLVENPPFELGQATCQTWQGGRAETGSGINLEIPLLSDNMDEMKMQQAYFRGMIADVSLVSSEGKWMAKASFKNESSEKMDMVMHADSKQEVGNQPPTKKEKFPFELGTDQCVVSYMDGEKIKYYKIEGIKEQKPLIYK</sequence>
<dbReference type="EMBL" id="JAVRHU010000001">
    <property type="protein sequence ID" value="MDT0620544.1"/>
    <property type="molecule type" value="Genomic_DNA"/>
</dbReference>
<feature type="signal peptide" evidence="1">
    <location>
        <begin position="1"/>
        <end position="19"/>
    </location>
</feature>
<gene>
    <name evidence="2" type="ORF">RM520_02845</name>
</gene>
<evidence type="ECO:0000256" key="1">
    <source>
        <dbReference type="SAM" id="SignalP"/>
    </source>
</evidence>
<feature type="chain" id="PRO_5046550637" description="Lipoprotein" evidence="1">
    <location>
        <begin position="20"/>
        <end position="161"/>
    </location>
</feature>
<evidence type="ECO:0000313" key="2">
    <source>
        <dbReference type="EMBL" id="MDT0620544.1"/>
    </source>
</evidence>